<protein>
    <submittedName>
        <fullName evidence="1">L-2-amino-thiazoline-4-carboxylic acid hydrolase</fullName>
    </submittedName>
</protein>
<proteinExistence type="predicted"/>
<organism evidence="1 2">
    <name type="scientific">Elioraea tepida</name>
    <dbReference type="NCBI Taxonomy" id="2843330"/>
    <lineage>
        <taxon>Bacteria</taxon>
        <taxon>Pseudomonadati</taxon>
        <taxon>Pseudomonadota</taxon>
        <taxon>Alphaproteobacteria</taxon>
        <taxon>Acetobacterales</taxon>
        <taxon>Elioraeaceae</taxon>
        <taxon>Elioraea</taxon>
    </lineage>
</organism>
<gene>
    <name evidence="1" type="ORF">KO353_08475</name>
</gene>
<keyword evidence="1" id="KW-0378">Hydrolase</keyword>
<dbReference type="RefSeq" id="WP_218284243.1">
    <property type="nucleotide sequence ID" value="NZ_CP076448.1"/>
</dbReference>
<dbReference type="Proteomes" id="UP000694001">
    <property type="component" value="Chromosome"/>
</dbReference>
<dbReference type="KEGG" id="elio:KO353_08475"/>
<keyword evidence="2" id="KW-1185">Reference proteome</keyword>
<evidence type="ECO:0000313" key="1">
    <source>
        <dbReference type="EMBL" id="QXM23383.1"/>
    </source>
</evidence>
<dbReference type="InterPro" id="IPR026002">
    <property type="entry name" value="ATC_hydrolase-like"/>
</dbReference>
<evidence type="ECO:0000313" key="2">
    <source>
        <dbReference type="Proteomes" id="UP000694001"/>
    </source>
</evidence>
<dbReference type="GO" id="GO:0016787">
    <property type="term" value="F:hydrolase activity"/>
    <property type="evidence" value="ECO:0007669"/>
    <property type="project" value="UniProtKB-KW"/>
</dbReference>
<accession>A0A975U098</accession>
<dbReference type="EMBL" id="CP076448">
    <property type="protein sequence ID" value="QXM23383.1"/>
    <property type="molecule type" value="Genomic_DNA"/>
</dbReference>
<reference evidence="1" key="1">
    <citation type="submission" date="2021-06" db="EMBL/GenBank/DDBJ databases">
        <title>Elioraea tepida, sp. nov., a moderately thermophilic aerobic anoxygenic phototrophic bacterium isolated from an alkaline siliceous hot spring mat community in Yellowstone National Park, WY, USA.</title>
        <authorList>
            <person name="Saini M.K."/>
            <person name="Yoshida S."/>
            <person name="Sebastian A."/>
            <person name="Hirose S."/>
            <person name="Hara E."/>
            <person name="Tamaki H."/>
            <person name="Soulier N.T."/>
            <person name="Albert I."/>
            <person name="Hanada S."/>
            <person name="Bryant D.A."/>
            <person name="Tank M."/>
        </authorList>
    </citation>
    <scope>NUCLEOTIDE SEQUENCE</scope>
    <source>
        <strain evidence="1">MS-P2</strain>
    </source>
</reference>
<dbReference type="Pfam" id="PF14196">
    <property type="entry name" value="ATC_hydrolase"/>
    <property type="match status" value="1"/>
</dbReference>
<name>A0A975U098_9PROT</name>
<dbReference type="AlphaFoldDB" id="A0A975U098"/>
<sequence>MDEEIGILRQRTIEAAFAKELHAEMAKEIGEERATAILARAVIRMARAAGAEWARRAAGGRTSIRSFAETLPAWTKDDALTIEVLKETETEFHFNVTRCRYAETYRAMGIGHLGAVLSCNRDGTFCEGYDPRLKLTRTQTIMEGASHCDFRYSLEERPRAESFSEAEGSHPPPQSP</sequence>